<dbReference type="AlphaFoldDB" id="A0A0U5H351"/>
<feature type="domain" description="AB hydrolase-1" evidence="1">
    <location>
        <begin position="25"/>
        <end position="251"/>
    </location>
</feature>
<sequence>MQTVTHDGRTTAYRAEDRDGSATPLLCVHGSGGTHGVWKAQLARLSGTRPVAALDLSGHGESDDVDTEPGPETLAAYVEDVRAVASEVDAGVLVGNSLGGAVALTAVLDGGFDADAVVLAGSGAKLSVLDELRDWLAGEGDGFSRAVEFLHREDFLFHDPSERELAVSKEAMREAGREVVERDFLSCHTFDVRDRLDQVETPVFALTGEYDRLTPPQYHEYVAEHVQDGAWATVEDAAHLSMLEAPEAFNDELSSFLDERGL</sequence>
<dbReference type="PANTHER" id="PTHR46438:SF11">
    <property type="entry name" value="LIPASE-RELATED"/>
    <property type="match status" value="1"/>
</dbReference>
<dbReference type="InterPro" id="IPR029058">
    <property type="entry name" value="AB_hydrolase_fold"/>
</dbReference>
<dbReference type="PRINTS" id="PR00111">
    <property type="entry name" value="ABHYDROLASE"/>
</dbReference>
<dbReference type="GO" id="GO:0016787">
    <property type="term" value="F:hydrolase activity"/>
    <property type="evidence" value="ECO:0007669"/>
    <property type="project" value="UniProtKB-KW"/>
</dbReference>
<dbReference type="PANTHER" id="PTHR46438">
    <property type="entry name" value="ALPHA/BETA-HYDROLASES SUPERFAMILY PROTEIN"/>
    <property type="match status" value="1"/>
</dbReference>
<dbReference type="GeneID" id="26659447"/>
<evidence type="ECO:0000313" key="2">
    <source>
        <dbReference type="EMBL" id="CQH58743.1"/>
    </source>
</evidence>
<dbReference type="STRING" id="1407499.HHUB_2816"/>
<dbReference type="SUPFAM" id="SSF53474">
    <property type="entry name" value="alpha/beta-Hydrolases"/>
    <property type="match status" value="1"/>
</dbReference>
<proteinExistence type="predicted"/>
<dbReference type="Gene3D" id="3.40.50.1820">
    <property type="entry name" value="alpha/beta hydrolase"/>
    <property type="match status" value="1"/>
</dbReference>
<dbReference type="Proteomes" id="UP000066737">
    <property type="component" value="Chromosome I"/>
</dbReference>
<dbReference type="RefSeq" id="WP_059058249.1">
    <property type="nucleotide sequence ID" value="NZ_CEML01000001.1"/>
</dbReference>
<keyword evidence="2" id="KW-0378">Hydrolase</keyword>
<dbReference type="InterPro" id="IPR000073">
    <property type="entry name" value="AB_hydrolase_1"/>
</dbReference>
<dbReference type="KEGG" id="hhb:Hhub_2816"/>
<dbReference type="EMBL" id="LN831302">
    <property type="protein sequence ID" value="CQH58743.1"/>
    <property type="molecule type" value="Genomic_DNA"/>
</dbReference>
<evidence type="ECO:0000313" key="3">
    <source>
        <dbReference type="Proteomes" id="UP000066737"/>
    </source>
</evidence>
<organism evidence="2 3">
    <name type="scientific">Halobacterium hubeiense</name>
    <dbReference type="NCBI Taxonomy" id="1407499"/>
    <lineage>
        <taxon>Archaea</taxon>
        <taxon>Methanobacteriati</taxon>
        <taxon>Methanobacteriota</taxon>
        <taxon>Stenosarchaea group</taxon>
        <taxon>Halobacteria</taxon>
        <taxon>Halobacteriales</taxon>
        <taxon>Halobacteriaceae</taxon>
        <taxon>Halobacterium</taxon>
    </lineage>
</organism>
<name>A0A0U5H351_9EURY</name>
<gene>
    <name evidence="2" type="ORF">HHUB_2816</name>
</gene>
<evidence type="ECO:0000259" key="1">
    <source>
        <dbReference type="Pfam" id="PF12697"/>
    </source>
</evidence>
<protein>
    <submittedName>
        <fullName evidence="2">Alpha/beta hydrolase fold protein</fullName>
    </submittedName>
</protein>
<accession>A0A0U5H351</accession>
<dbReference type="OrthoDB" id="312142at2157"/>
<reference evidence="3" key="1">
    <citation type="journal article" date="2016" name="Environ. Microbiol.">
        <title>The complete genome of a viable archaeum isolated from 123-million-year-old rock salt.</title>
        <authorList>
            <person name="Jaakkola S.T."/>
            <person name="Pfeiffer F."/>
            <person name="Ravantti J.J."/>
            <person name="Guo Q."/>
            <person name="Liu Y."/>
            <person name="Chen X."/>
            <person name="Ma H."/>
            <person name="Yang C."/>
            <person name="Oksanen H.M."/>
            <person name="Bamford D.H."/>
        </authorList>
    </citation>
    <scope>NUCLEOTIDE SEQUENCE</scope>
    <source>
        <strain evidence="3">JI20-1</strain>
    </source>
</reference>
<keyword evidence="3" id="KW-1185">Reference proteome</keyword>
<dbReference type="Pfam" id="PF12697">
    <property type="entry name" value="Abhydrolase_6"/>
    <property type="match status" value="1"/>
</dbReference>